<protein>
    <submittedName>
        <fullName evidence="1">Uncharacterized protein</fullName>
    </submittedName>
</protein>
<name>A0A926IHJ9_9FIRM</name>
<evidence type="ECO:0000313" key="1">
    <source>
        <dbReference type="EMBL" id="MBC8585210.1"/>
    </source>
</evidence>
<reference evidence="1" key="1">
    <citation type="submission" date="2020-08" db="EMBL/GenBank/DDBJ databases">
        <title>Genome public.</title>
        <authorList>
            <person name="Liu C."/>
            <person name="Sun Q."/>
        </authorList>
    </citation>
    <scope>NUCLEOTIDE SEQUENCE</scope>
    <source>
        <strain evidence="1">NSJ-64</strain>
    </source>
</reference>
<dbReference type="Proteomes" id="UP000623678">
    <property type="component" value="Unassembled WGS sequence"/>
</dbReference>
<gene>
    <name evidence="1" type="ORF">H8705_06400</name>
</gene>
<dbReference type="RefSeq" id="WP_262394996.1">
    <property type="nucleotide sequence ID" value="NZ_JACRTD010000004.1"/>
</dbReference>
<proteinExistence type="predicted"/>
<comment type="caution">
    <text evidence="1">The sequence shown here is derived from an EMBL/GenBank/DDBJ whole genome shotgun (WGS) entry which is preliminary data.</text>
</comment>
<dbReference type="AlphaFoldDB" id="A0A926IHJ9"/>
<organism evidence="1 2">
    <name type="scientific">Youxingia wuxianensis</name>
    <dbReference type="NCBI Taxonomy" id="2763678"/>
    <lineage>
        <taxon>Bacteria</taxon>
        <taxon>Bacillati</taxon>
        <taxon>Bacillota</taxon>
        <taxon>Clostridia</taxon>
        <taxon>Eubacteriales</taxon>
        <taxon>Oscillospiraceae</taxon>
        <taxon>Youxingia</taxon>
    </lineage>
</organism>
<dbReference type="EMBL" id="JACRTD010000004">
    <property type="protein sequence ID" value="MBC8585210.1"/>
    <property type="molecule type" value="Genomic_DNA"/>
</dbReference>
<evidence type="ECO:0000313" key="2">
    <source>
        <dbReference type="Proteomes" id="UP000623678"/>
    </source>
</evidence>
<accession>A0A926IHJ9</accession>
<sequence length="156" mass="18166">MNRKVDTAYFLNDPRKFDSVEQAEKELNRLRAVCIRLKKKQDEDITFLLGLSVTSSQWYGKMGYDKPKSEGGRKRFICSEKRIHNGERVTPCTDEPPHLHIMVEGYGASSCAERIIESMRKSHPDCKYSKQHLKTAERIAQTTEYIERQSTILRRV</sequence>
<keyword evidence="2" id="KW-1185">Reference proteome</keyword>